<evidence type="ECO:0000256" key="2">
    <source>
        <dbReference type="ARBA" id="ARBA00008744"/>
    </source>
</evidence>
<evidence type="ECO:0000256" key="5">
    <source>
        <dbReference type="ARBA" id="ARBA00022692"/>
    </source>
</evidence>
<keyword evidence="7 8" id="KW-0472">Membrane</keyword>
<sequence>MEENTVAVEKIVKQKSFPKNKFLFCITIVSIATLVGYVHYRYVSHLFENDRNFAYLSELEREMSFRTEMGFYYSYYKTLVHEKPFVAGISKLMFDKSVEHPKEVNAFNRFNIHPEVLIAALYRYFEVWLNTTEHRQCHIIDRGHDLSPVESCVGLGQPIYFYLEAIWLLAGLNVTALFLHATALSNSILGGIFTVMQYFANHSECTRVMWAPNERENMAGPLLILQCWLVSMQLRDRERKSTFPLQISIFLLNCLCLLCWQFTQFIFLTQTAIFFVMEQIRVIDTKTLCVLLHSHFCGLHTAILLLQGNDMLKSSLYASFFAVVSVYALLFSSFRLKVENRLDVFVEAWLVLLRLSIVACLSVYLKSAIGDFFEMKDDGHVWELLASKLTDYKSFHTMIYTCSEVFDFLPLGSFVRSVGGALLPSALTAIALATNYTIKETRSKIERKIDKEIDVNSDDGSDSGIDSSDVKTKKSGVTIKEEERDSDIDEIRDGLVRYVKGLSIDPAVCYNLMQLVAYGLMAGLVMRLKLLFVPQLCIISSLLFNTEYHRYTKPYYLKYVIIICNIWSLVNTMYLNVTKELSHIGEFSDPPLEELLNWIMRETAPSAAFAGSMPLLATVLLSTRRPVVAHPHYEHYEARERAYSVYKMYGRFSAEEIYEELNKLKATYVVVETKYCYGRSKKGCSFQDIWDVEVPARKRDPSSCLTLLLSPAEHLYPVFRNQHYAVFNVHDYSVRYMPRSFVS</sequence>
<evidence type="ECO:0000256" key="7">
    <source>
        <dbReference type="ARBA" id="ARBA00023136"/>
    </source>
</evidence>
<comment type="similarity">
    <text evidence="2">Belongs to the dpy-19 family.</text>
</comment>
<dbReference type="KEGG" id="bman:114243507"/>
<feature type="transmembrane region" description="Helical" evidence="8">
    <location>
        <begin position="22"/>
        <end position="40"/>
    </location>
</feature>
<evidence type="ECO:0000256" key="1">
    <source>
        <dbReference type="ARBA" id="ARBA00004141"/>
    </source>
</evidence>
<evidence type="ECO:0000256" key="4">
    <source>
        <dbReference type="ARBA" id="ARBA00022679"/>
    </source>
</evidence>
<evidence type="ECO:0000313" key="10">
    <source>
        <dbReference type="RefSeq" id="XP_028030820.1"/>
    </source>
</evidence>
<gene>
    <name evidence="10" type="primary">LOC114243507</name>
</gene>
<dbReference type="GeneID" id="114243507"/>
<feature type="transmembrane region" description="Helical" evidence="8">
    <location>
        <begin position="418"/>
        <end position="438"/>
    </location>
</feature>
<feature type="transmembrane region" description="Helical" evidence="8">
    <location>
        <begin position="165"/>
        <end position="196"/>
    </location>
</feature>
<dbReference type="RefSeq" id="XP_028030820.1">
    <property type="nucleotide sequence ID" value="XM_028175019.1"/>
</dbReference>
<feature type="transmembrane region" description="Helical" evidence="8">
    <location>
        <begin position="247"/>
        <end position="276"/>
    </location>
</feature>
<dbReference type="PANTHER" id="PTHR31488:SF1">
    <property type="entry name" value="C-MANNOSYLTRANSFERASE DPY19L1"/>
    <property type="match status" value="1"/>
</dbReference>
<feature type="transmembrane region" description="Helical" evidence="8">
    <location>
        <begin position="314"/>
        <end position="332"/>
    </location>
</feature>
<keyword evidence="6 8" id="KW-1133">Transmembrane helix</keyword>
<name>A0A6J2JMR9_BOMMA</name>
<evidence type="ECO:0000256" key="3">
    <source>
        <dbReference type="ARBA" id="ARBA00022676"/>
    </source>
</evidence>
<comment type="subcellular location">
    <subcellularLocation>
        <location evidence="1">Membrane</location>
        <topology evidence="1">Multi-pass membrane protein</topology>
    </subcellularLocation>
</comment>
<dbReference type="PANTHER" id="PTHR31488">
    <property type="entry name" value="DPY-19-LIKE 1, LIKE (H. SAPIENS)"/>
    <property type="match status" value="1"/>
</dbReference>
<dbReference type="OrthoDB" id="6019623at2759"/>
<dbReference type="GO" id="GO:0000030">
    <property type="term" value="F:mannosyltransferase activity"/>
    <property type="evidence" value="ECO:0007669"/>
    <property type="project" value="TreeGrafter"/>
</dbReference>
<keyword evidence="9" id="KW-1185">Reference proteome</keyword>
<dbReference type="AlphaFoldDB" id="A0A6J2JMR9"/>
<dbReference type="Pfam" id="PF10034">
    <property type="entry name" value="Dpy19"/>
    <property type="match status" value="1"/>
</dbReference>
<organism evidence="9 10">
    <name type="scientific">Bombyx mandarina</name>
    <name type="common">Wild silk moth</name>
    <name type="synonym">Wild silkworm</name>
    <dbReference type="NCBI Taxonomy" id="7092"/>
    <lineage>
        <taxon>Eukaryota</taxon>
        <taxon>Metazoa</taxon>
        <taxon>Ecdysozoa</taxon>
        <taxon>Arthropoda</taxon>
        <taxon>Hexapoda</taxon>
        <taxon>Insecta</taxon>
        <taxon>Pterygota</taxon>
        <taxon>Neoptera</taxon>
        <taxon>Endopterygota</taxon>
        <taxon>Lepidoptera</taxon>
        <taxon>Glossata</taxon>
        <taxon>Ditrysia</taxon>
        <taxon>Bombycoidea</taxon>
        <taxon>Bombycidae</taxon>
        <taxon>Bombycinae</taxon>
        <taxon>Bombyx</taxon>
    </lineage>
</organism>
<protein>
    <submittedName>
        <fullName evidence="10">Probable C-mannosyltransferase DPY19L1</fullName>
    </submittedName>
</protein>
<dbReference type="InterPro" id="IPR018732">
    <property type="entry name" value="Dpy-19/Dpy-19-like"/>
</dbReference>
<dbReference type="GO" id="GO:0005637">
    <property type="term" value="C:nuclear inner membrane"/>
    <property type="evidence" value="ECO:0007669"/>
    <property type="project" value="TreeGrafter"/>
</dbReference>
<reference evidence="10" key="1">
    <citation type="submission" date="2025-08" db="UniProtKB">
        <authorList>
            <consortium name="RefSeq"/>
        </authorList>
    </citation>
    <scope>IDENTIFICATION</scope>
    <source>
        <tissue evidence="10">Silk gland</tissue>
    </source>
</reference>
<feature type="transmembrane region" description="Helical" evidence="8">
    <location>
        <begin position="556"/>
        <end position="577"/>
    </location>
</feature>
<evidence type="ECO:0000256" key="6">
    <source>
        <dbReference type="ARBA" id="ARBA00022989"/>
    </source>
</evidence>
<feature type="transmembrane region" description="Helical" evidence="8">
    <location>
        <begin position="344"/>
        <end position="365"/>
    </location>
</feature>
<accession>A0A6J2JMR9</accession>
<keyword evidence="4" id="KW-0808">Transferase</keyword>
<evidence type="ECO:0000256" key="8">
    <source>
        <dbReference type="SAM" id="Phobius"/>
    </source>
</evidence>
<keyword evidence="3" id="KW-0328">Glycosyltransferase</keyword>
<proteinExistence type="inferred from homology"/>
<evidence type="ECO:0000313" key="9">
    <source>
        <dbReference type="Proteomes" id="UP000504629"/>
    </source>
</evidence>
<dbReference type="Proteomes" id="UP000504629">
    <property type="component" value="Unplaced"/>
</dbReference>
<keyword evidence="5 8" id="KW-0812">Transmembrane</keyword>